<proteinExistence type="predicted"/>
<sequence length="135" mass="15690">MTQCRPLVLLLFLLVSNLLMQRCIILFLFSARSGWTTQRPTDRLGLLLFLVLDSSWIHQHSILAAAGFFERTVGTSHRTGLAFRVWTDWCRAAVLHAPTRIDFRSRPFCFVRIEDISGQHREIGSAFRLFQWLLE</sequence>
<evidence type="ECO:0000313" key="2">
    <source>
        <dbReference type="Proteomes" id="UP000018144"/>
    </source>
</evidence>
<protein>
    <submittedName>
        <fullName evidence="1">Uncharacterized protein</fullName>
    </submittedName>
</protein>
<name>U4KUU7_PYROM</name>
<evidence type="ECO:0000313" key="1">
    <source>
        <dbReference type="EMBL" id="CCX05183.1"/>
    </source>
</evidence>
<gene>
    <name evidence="1" type="ORF">PCON_04770</name>
</gene>
<accession>U4KUU7</accession>
<dbReference type="EMBL" id="HF935235">
    <property type="protein sequence ID" value="CCX05183.1"/>
    <property type="molecule type" value="Genomic_DNA"/>
</dbReference>
<keyword evidence="2" id="KW-1185">Reference proteome</keyword>
<organism evidence="1 2">
    <name type="scientific">Pyronema omphalodes (strain CBS 100304)</name>
    <name type="common">Pyronema confluens</name>
    <dbReference type="NCBI Taxonomy" id="1076935"/>
    <lineage>
        <taxon>Eukaryota</taxon>
        <taxon>Fungi</taxon>
        <taxon>Dikarya</taxon>
        <taxon>Ascomycota</taxon>
        <taxon>Pezizomycotina</taxon>
        <taxon>Pezizomycetes</taxon>
        <taxon>Pezizales</taxon>
        <taxon>Pyronemataceae</taxon>
        <taxon>Pyronema</taxon>
    </lineage>
</organism>
<dbReference type="AlphaFoldDB" id="U4KUU7"/>
<reference evidence="1 2" key="1">
    <citation type="journal article" date="2013" name="PLoS Genet.">
        <title>The genome and development-dependent transcriptomes of Pyronema confluens: a window into fungal evolution.</title>
        <authorList>
            <person name="Traeger S."/>
            <person name="Altegoer F."/>
            <person name="Freitag M."/>
            <person name="Gabaldon T."/>
            <person name="Kempken F."/>
            <person name="Kumar A."/>
            <person name="Marcet-Houben M."/>
            <person name="Poggeler S."/>
            <person name="Stajich J.E."/>
            <person name="Nowrousian M."/>
        </authorList>
    </citation>
    <scope>NUCLEOTIDE SEQUENCE [LARGE SCALE GENOMIC DNA]</scope>
    <source>
        <strain evidence="2">CBS 100304</strain>
        <tissue evidence="1">Vegetative mycelium</tissue>
    </source>
</reference>
<dbReference type="Proteomes" id="UP000018144">
    <property type="component" value="Unassembled WGS sequence"/>
</dbReference>